<evidence type="ECO:0000313" key="2">
    <source>
        <dbReference type="EMBL" id="MPN34193.1"/>
    </source>
</evidence>
<proteinExistence type="predicted"/>
<comment type="caution">
    <text evidence="2">The sequence shown here is derived from an EMBL/GenBank/DDBJ whole genome shotgun (WGS) entry which is preliminary data.</text>
</comment>
<sequence length="95" mass="10664">MLCDETKHLCLFQIVSHGSEMVNIITYIIVYIIACFVNIVFSELAYTSFPASAQRLDKTTERKRVMTAVTGIPPLPQRPLGTRGLSTGYKTIRVK</sequence>
<protein>
    <submittedName>
        <fullName evidence="2">Uncharacterized protein</fullName>
    </submittedName>
</protein>
<keyword evidence="1" id="KW-1133">Transmembrane helix</keyword>
<keyword evidence="1" id="KW-0472">Membrane</keyword>
<reference evidence="2" key="1">
    <citation type="submission" date="2019-08" db="EMBL/GenBank/DDBJ databases">
        <authorList>
            <person name="Kucharzyk K."/>
            <person name="Murdoch R.W."/>
            <person name="Higgins S."/>
            <person name="Loffler F."/>
        </authorList>
    </citation>
    <scope>NUCLEOTIDE SEQUENCE</scope>
</reference>
<keyword evidence="1" id="KW-0812">Transmembrane</keyword>
<name>A0A645HER7_9ZZZZ</name>
<dbReference type="EMBL" id="VSSQ01087108">
    <property type="protein sequence ID" value="MPN34193.1"/>
    <property type="molecule type" value="Genomic_DNA"/>
</dbReference>
<gene>
    <name evidence="2" type="ORF">SDC9_181686</name>
</gene>
<evidence type="ECO:0000256" key="1">
    <source>
        <dbReference type="SAM" id="Phobius"/>
    </source>
</evidence>
<dbReference type="AlphaFoldDB" id="A0A645HER7"/>
<organism evidence="2">
    <name type="scientific">bioreactor metagenome</name>
    <dbReference type="NCBI Taxonomy" id="1076179"/>
    <lineage>
        <taxon>unclassified sequences</taxon>
        <taxon>metagenomes</taxon>
        <taxon>ecological metagenomes</taxon>
    </lineage>
</organism>
<feature type="transmembrane region" description="Helical" evidence="1">
    <location>
        <begin position="24"/>
        <end position="46"/>
    </location>
</feature>
<accession>A0A645HER7</accession>